<dbReference type="GO" id="GO:0034462">
    <property type="term" value="P:small-subunit processome assembly"/>
    <property type="evidence" value="ECO:0007669"/>
    <property type="project" value="TreeGrafter"/>
</dbReference>
<dbReference type="InterPro" id="IPR012677">
    <property type="entry name" value="Nucleotide-bd_a/b_plait_sf"/>
</dbReference>
<name>A0A8C0HHF0_CHEAB</name>
<dbReference type="Gene3D" id="3.30.70.330">
    <property type="match status" value="1"/>
</dbReference>
<protein>
    <recommendedName>
        <fullName evidence="3">Activator of basal transcription 1</fullName>
    </recommendedName>
</protein>
<reference evidence="7" key="1">
    <citation type="submission" date="2025-08" db="UniProtKB">
        <authorList>
            <consortium name="Ensembl"/>
        </authorList>
    </citation>
    <scope>IDENTIFICATION</scope>
</reference>
<feature type="region of interest" description="Disordered" evidence="6">
    <location>
        <begin position="200"/>
        <end position="254"/>
    </location>
</feature>
<dbReference type="GO" id="GO:0000447">
    <property type="term" value="P:endonucleolytic cleavage in ITS1 to separate SSU-rRNA from 5.8S rRNA and LSU-rRNA from tricistronic rRNA transcript (SSU-rRNA, 5.8S rRNA, LSU-rRNA)"/>
    <property type="evidence" value="ECO:0007669"/>
    <property type="project" value="TreeGrafter"/>
</dbReference>
<dbReference type="GO" id="GO:0003723">
    <property type="term" value="F:RNA binding"/>
    <property type="evidence" value="ECO:0007669"/>
    <property type="project" value="UniProtKB-KW"/>
</dbReference>
<reference evidence="7" key="2">
    <citation type="submission" date="2025-09" db="UniProtKB">
        <authorList>
            <consortium name="Ensembl"/>
        </authorList>
    </citation>
    <scope>IDENTIFICATION</scope>
</reference>
<evidence type="ECO:0000256" key="4">
    <source>
        <dbReference type="ARBA" id="ARBA00022884"/>
    </source>
</evidence>
<dbReference type="CDD" id="cd12263">
    <property type="entry name" value="RRM_ABT1_like"/>
    <property type="match status" value="1"/>
</dbReference>
<dbReference type="InterPro" id="IPR039119">
    <property type="entry name" value="ABT1/Esf2"/>
</dbReference>
<sequence>HTTADETQGSEEQCQNNSRGSKLGKKIVPGIIYLGHIPPGFRPRHARNLLSVYGEVGRIFMQPEERFIRKRKKKAGARVKNYAEGWVEFRDKRMAKLVAASLHNTPMSTRRRSRFHYDLWNMKWLKTKVASVEFIPKWPTAQPANRARAGALVSTGGFPAGRRLGPALFNTFTNEPSRPLHWHRVFPAIQPLLSWAGARSARRDNSQQRSSLPGRGLRVGSQEVSRGPCDMRPGQKELVGGLQSGPGVHSLPGT</sequence>
<dbReference type="PANTHER" id="PTHR12311:SF7">
    <property type="entry name" value="ACTIVATOR OF BASAL TRANSCRIPTION 1"/>
    <property type="match status" value="1"/>
</dbReference>
<dbReference type="AlphaFoldDB" id="A0A8C0HHF0"/>
<keyword evidence="4" id="KW-0694">RNA-binding</keyword>
<dbReference type="GeneTree" id="ENSGT00390000002062"/>
<proteinExistence type="inferred from homology"/>
<dbReference type="GO" id="GO:0000480">
    <property type="term" value="P:endonucleolytic cleavage in 5'-ETS of tricistronic rRNA transcript (SSU-rRNA, 5.8S rRNA, LSU-rRNA)"/>
    <property type="evidence" value="ECO:0007669"/>
    <property type="project" value="TreeGrafter"/>
</dbReference>
<evidence type="ECO:0000256" key="2">
    <source>
        <dbReference type="ARBA" id="ARBA00005819"/>
    </source>
</evidence>
<dbReference type="GO" id="GO:0000472">
    <property type="term" value="P:endonucleolytic cleavage to generate mature 5'-end of SSU-rRNA from (SSU-rRNA, 5.8S rRNA, LSU-rRNA)"/>
    <property type="evidence" value="ECO:0007669"/>
    <property type="project" value="TreeGrafter"/>
</dbReference>
<evidence type="ECO:0000313" key="8">
    <source>
        <dbReference type="Proteomes" id="UP000694404"/>
    </source>
</evidence>
<feature type="region of interest" description="Disordered" evidence="6">
    <location>
        <begin position="1"/>
        <end position="22"/>
    </location>
</feature>
<keyword evidence="8" id="KW-1185">Reference proteome</keyword>
<evidence type="ECO:0000256" key="5">
    <source>
        <dbReference type="ARBA" id="ARBA00023242"/>
    </source>
</evidence>
<dbReference type="GO" id="GO:0005730">
    <property type="term" value="C:nucleolus"/>
    <property type="evidence" value="ECO:0007669"/>
    <property type="project" value="UniProtKB-SubCell"/>
</dbReference>
<dbReference type="InterPro" id="IPR035979">
    <property type="entry name" value="RBD_domain_sf"/>
</dbReference>
<organism evidence="7 8">
    <name type="scientific">Chelonoidis abingdonii</name>
    <name type="common">Abingdon island giant tortoise</name>
    <name type="synonym">Testudo abingdonii</name>
    <dbReference type="NCBI Taxonomy" id="106734"/>
    <lineage>
        <taxon>Eukaryota</taxon>
        <taxon>Metazoa</taxon>
        <taxon>Chordata</taxon>
        <taxon>Craniata</taxon>
        <taxon>Vertebrata</taxon>
        <taxon>Euteleostomi</taxon>
        <taxon>Archelosauria</taxon>
        <taxon>Testudinata</taxon>
        <taxon>Testudines</taxon>
        <taxon>Cryptodira</taxon>
        <taxon>Durocryptodira</taxon>
        <taxon>Testudinoidea</taxon>
        <taxon>Testudinidae</taxon>
        <taxon>Chelonoidis</taxon>
    </lineage>
</organism>
<comment type="similarity">
    <text evidence="2">Belongs to the ESF2/ABP1 family.</text>
</comment>
<evidence type="ECO:0000256" key="1">
    <source>
        <dbReference type="ARBA" id="ARBA00004604"/>
    </source>
</evidence>
<evidence type="ECO:0000256" key="6">
    <source>
        <dbReference type="SAM" id="MobiDB-lite"/>
    </source>
</evidence>
<dbReference type="Ensembl" id="ENSCABT00000024375.1">
    <property type="protein sequence ID" value="ENSCABP00000022248.1"/>
    <property type="gene ID" value="ENSCABG00000016396.1"/>
</dbReference>
<accession>A0A8C0HHF0</accession>
<dbReference type="Proteomes" id="UP000694404">
    <property type="component" value="Unplaced"/>
</dbReference>
<evidence type="ECO:0000256" key="3">
    <source>
        <dbReference type="ARBA" id="ARBA00020737"/>
    </source>
</evidence>
<dbReference type="InterPro" id="IPR034353">
    <property type="entry name" value="ABT1/ESF2_RRM"/>
</dbReference>
<feature type="compositionally biased region" description="Polar residues" evidence="6">
    <location>
        <begin position="1"/>
        <end position="20"/>
    </location>
</feature>
<comment type="subcellular location">
    <subcellularLocation>
        <location evidence="1">Nucleus</location>
        <location evidence="1">Nucleolus</location>
    </subcellularLocation>
</comment>
<dbReference type="PANTHER" id="PTHR12311">
    <property type="entry name" value="ACTIVATOR OF BASAL TRANSCRIPTION 1"/>
    <property type="match status" value="1"/>
</dbReference>
<dbReference type="SUPFAM" id="SSF54928">
    <property type="entry name" value="RNA-binding domain, RBD"/>
    <property type="match status" value="1"/>
</dbReference>
<evidence type="ECO:0000313" key="7">
    <source>
        <dbReference type="Ensembl" id="ENSCABP00000022248.1"/>
    </source>
</evidence>
<keyword evidence="5" id="KW-0539">Nucleus</keyword>